<dbReference type="Gene3D" id="2.90.10.10">
    <property type="entry name" value="Bulb-type lectin domain"/>
    <property type="match status" value="1"/>
</dbReference>
<dbReference type="PANTHER" id="PTHR32444">
    <property type="entry name" value="BULB-TYPE LECTIN DOMAIN-CONTAINING PROTEIN"/>
    <property type="match status" value="1"/>
</dbReference>
<gene>
    <name evidence="5" type="primary">At2g19130_6</name>
    <name evidence="5" type="ORF">g.30074</name>
</gene>
<dbReference type="GO" id="GO:0051707">
    <property type="term" value="P:response to other organism"/>
    <property type="evidence" value="ECO:0007669"/>
    <property type="project" value="UniProtKB-ARBA"/>
</dbReference>
<proteinExistence type="predicted"/>
<evidence type="ECO:0000256" key="3">
    <source>
        <dbReference type="ARBA" id="ARBA00023035"/>
    </source>
</evidence>
<keyword evidence="2" id="KW-0677">Repeat</keyword>
<evidence type="ECO:0000259" key="4">
    <source>
        <dbReference type="PROSITE" id="PS50927"/>
    </source>
</evidence>
<dbReference type="AlphaFoldDB" id="A0A1D1YAP9"/>
<dbReference type="PANTHER" id="PTHR32444:SF247">
    <property type="entry name" value="OS01G0958200 PROTEIN"/>
    <property type="match status" value="1"/>
</dbReference>
<evidence type="ECO:0000256" key="2">
    <source>
        <dbReference type="ARBA" id="ARBA00022737"/>
    </source>
</evidence>
<dbReference type="GO" id="GO:0005537">
    <property type="term" value="F:D-mannose binding"/>
    <property type="evidence" value="ECO:0007669"/>
    <property type="project" value="UniProtKB-KW"/>
</dbReference>
<dbReference type="InterPro" id="IPR036426">
    <property type="entry name" value="Bulb-type_lectin_dom_sf"/>
</dbReference>
<organism evidence="5">
    <name type="scientific">Anthurium amnicola</name>
    <dbReference type="NCBI Taxonomy" id="1678845"/>
    <lineage>
        <taxon>Eukaryota</taxon>
        <taxon>Viridiplantae</taxon>
        <taxon>Streptophyta</taxon>
        <taxon>Embryophyta</taxon>
        <taxon>Tracheophyta</taxon>
        <taxon>Spermatophyta</taxon>
        <taxon>Magnoliopsida</taxon>
        <taxon>Liliopsida</taxon>
        <taxon>Araceae</taxon>
        <taxon>Pothoideae</taxon>
        <taxon>Potheae</taxon>
        <taxon>Anthurium</taxon>
    </lineage>
</organism>
<dbReference type="SMART" id="SM00108">
    <property type="entry name" value="B_lectin"/>
    <property type="match status" value="1"/>
</dbReference>
<keyword evidence="5" id="KW-0675">Receptor</keyword>
<dbReference type="GO" id="GO:0016301">
    <property type="term" value="F:kinase activity"/>
    <property type="evidence" value="ECO:0007669"/>
    <property type="project" value="UniProtKB-KW"/>
</dbReference>
<accession>A0A1D1YAP9</accession>
<keyword evidence="3" id="KW-0465">Mannose-binding</keyword>
<evidence type="ECO:0000256" key="1">
    <source>
        <dbReference type="ARBA" id="ARBA00022546"/>
    </source>
</evidence>
<dbReference type="InterPro" id="IPR001480">
    <property type="entry name" value="Bulb-type_lectin_dom"/>
</dbReference>
<feature type="domain" description="Bulb-type lectin" evidence="4">
    <location>
        <begin position="38"/>
        <end position="136"/>
    </location>
</feature>
<dbReference type="SUPFAM" id="SSF51110">
    <property type="entry name" value="alpha-D-mannose-specific plant lectins"/>
    <property type="match status" value="1"/>
</dbReference>
<keyword evidence="1" id="KW-0348">Hemagglutinin</keyword>
<name>A0A1D1YAP9_9ARAE</name>
<dbReference type="CDD" id="cd00028">
    <property type="entry name" value="B_lectin"/>
    <property type="match status" value="1"/>
</dbReference>
<sequence>MPRVKNQLQCLQKAMLSLHILYLIFSLSLFRVHLSHASDTIWLGESLSGSRTIASRGGIFELGFFSPGNPRNHYVGIWYRKIPARTLIWVANREVPVSSSESSEFKIFKDGNLVLLNPSRIPVWSSNTTFPKSNST</sequence>
<evidence type="ECO:0000313" key="5">
    <source>
        <dbReference type="EMBL" id="JAT51715.1"/>
    </source>
</evidence>
<reference evidence="5" key="1">
    <citation type="submission" date="2015-07" db="EMBL/GenBank/DDBJ databases">
        <title>Transcriptome Assembly of Anthurium amnicola.</title>
        <authorList>
            <person name="Suzuki J."/>
        </authorList>
    </citation>
    <scope>NUCLEOTIDE SEQUENCE</scope>
</reference>
<keyword evidence="5" id="KW-0418">Kinase</keyword>
<keyword evidence="5" id="KW-0430">Lectin</keyword>
<keyword evidence="5" id="KW-0808">Transferase</keyword>
<dbReference type="PROSITE" id="PS50927">
    <property type="entry name" value="BULB_LECTIN"/>
    <property type="match status" value="1"/>
</dbReference>
<dbReference type="EMBL" id="GDJX01016221">
    <property type="protein sequence ID" value="JAT51715.1"/>
    <property type="molecule type" value="Transcribed_RNA"/>
</dbReference>
<protein>
    <submittedName>
        <fullName evidence="5">G-type lectin S-receptor-like serine/threonine-protein kinase At2g19130</fullName>
    </submittedName>
</protein>
<feature type="non-terminal residue" evidence="5">
    <location>
        <position position="136"/>
    </location>
</feature>
<dbReference type="Pfam" id="PF01453">
    <property type="entry name" value="B_lectin"/>
    <property type="match status" value="1"/>
</dbReference>